<reference evidence="1" key="1">
    <citation type="submission" date="2023-04" db="EMBL/GenBank/DDBJ databases">
        <title>Draft Genome sequencing of Naganishia species isolated from polar environments using Oxford Nanopore Technology.</title>
        <authorList>
            <person name="Leo P."/>
            <person name="Venkateswaran K."/>
        </authorList>
    </citation>
    <scope>NUCLEOTIDE SEQUENCE</scope>
    <source>
        <strain evidence="1">MNA-CCFEE 5262</strain>
    </source>
</reference>
<sequence length="409" mass="44267">MARASSTSSPATTTRKSARRKGGSGVDKTAVSGGKGGGKGKGPPASTSQAPSETAPARPNATLAQQPYNSFDADGTGSAWTPAIVRNIATPASDVTLASAIQAAALDSASPAPVVVPPTMPSVVTGSSAANSEKDWREEAEKLQALLEEERRYRLEADDARVVAERRVAQVQTAVEAACPIPRPRRPRAANWTWARMEEILGLPPPGDKTDTSDVKKARAVLYRWILSWSVTLQERLADLLMRTMKNERDGLKRPRIYAREARALLNRAREHGETAVLIETPIIRFNNHGMQMKSLYDVDHASDDEGDEEEEDEEGIARADGSNGKNGVERELTARQKDRLAQEEREQQQLETGDVQYFDLDEEIQALALIEGQNVEGQECGEVADDGEQLLEVGDESDASLGGDVTQG</sequence>
<gene>
    <name evidence="1" type="ORF">QFC20_003171</name>
</gene>
<dbReference type="Proteomes" id="UP001230649">
    <property type="component" value="Unassembled WGS sequence"/>
</dbReference>
<protein>
    <submittedName>
        <fullName evidence="1">Uncharacterized protein</fullName>
    </submittedName>
</protein>
<dbReference type="EMBL" id="JASBWS010000027">
    <property type="protein sequence ID" value="KAJ9109971.1"/>
    <property type="molecule type" value="Genomic_DNA"/>
</dbReference>
<evidence type="ECO:0000313" key="2">
    <source>
        <dbReference type="Proteomes" id="UP001230649"/>
    </source>
</evidence>
<accession>A0ACC2WEY0</accession>
<name>A0ACC2WEY0_9TREE</name>
<comment type="caution">
    <text evidence="1">The sequence shown here is derived from an EMBL/GenBank/DDBJ whole genome shotgun (WGS) entry which is preliminary data.</text>
</comment>
<organism evidence="1 2">
    <name type="scientific">Naganishia adeliensis</name>
    <dbReference type="NCBI Taxonomy" id="92952"/>
    <lineage>
        <taxon>Eukaryota</taxon>
        <taxon>Fungi</taxon>
        <taxon>Dikarya</taxon>
        <taxon>Basidiomycota</taxon>
        <taxon>Agaricomycotina</taxon>
        <taxon>Tremellomycetes</taxon>
        <taxon>Filobasidiales</taxon>
        <taxon>Filobasidiaceae</taxon>
        <taxon>Naganishia</taxon>
    </lineage>
</organism>
<keyword evidence="2" id="KW-1185">Reference proteome</keyword>
<proteinExistence type="predicted"/>
<evidence type="ECO:0000313" key="1">
    <source>
        <dbReference type="EMBL" id="KAJ9109971.1"/>
    </source>
</evidence>